<proteinExistence type="predicted"/>
<comment type="caution">
    <text evidence="1">The sequence shown here is derived from an EMBL/GenBank/DDBJ whole genome shotgun (WGS) entry which is preliminary data.</text>
</comment>
<dbReference type="Proteomes" id="UP001243009">
    <property type="component" value="Unassembled WGS sequence"/>
</dbReference>
<gene>
    <name evidence="1" type="ORF">Q7A36_29205</name>
</gene>
<name>A0ABT9E8H7_9PROT</name>
<organism evidence="1 2">
    <name type="scientific">Paracraurococcus lichenis</name>
    <dbReference type="NCBI Taxonomy" id="3064888"/>
    <lineage>
        <taxon>Bacteria</taxon>
        <taxon>Pseudomonadati</taxon>
        <taxon>Pseudomonadota</taxon>
        <taxon>Alphaproteobacteria</taxon>
        <taxon>Acetobacterales</taxon>
        <taxon>Roseomonadaceae</taxon>
        <taxon>Paracraurococcus</taxon>
    </lineage>
</organism>
<sequence length="139" mass="15645">MVELARFEQNYTAITEGAWIRVGEEYGDLEIQTRGFTDQYTDAQTRRQRQAAKAYEGDVSRLPVALRRKINIDCLCDFVLMGVRNLTVQGTPVDFPTFCNLLKDPRYAPLVEASFRAVNRVGQQLEADIEDAVGNSVPA</sequence>
<evidence type="ECO:0000313" key="1">
    <source>
        <dbReference type="EMBL" id="MDO9712456.1"/>
    </source>
</evidence>
<accession>A0ABT9E8H7</accession>
<protein>
    <submittedName>
        <fullName evidence="1">Uncharacterized protein</fullName>
    </submittedName>
</protein>
<evidence type="ECO:0000313" key="2">
    <source>
        <dbReference type="Proteomes" id="UP001243009"/>
    </source>
</evidence>
<keyword evidence="2" id="KW-1185">Reference proteome</keyword>
<dbReference type="EMBL" id="JAUTWS010000048">
    <property type="protein sequence ID" value="MDO9712456.1"/>
    <property type="molecule type" value="Genomic_DNA"/>
</dbReference>
<reference evidence="1 2" key="1">
    <citation type="submission" date="2023-08" db="EMBL/GenBank/DDBJ databases">
        <title>The draft genome sequence of Paracraurococcus sp. LOR1-02.</title>
        <authorList>
            <person name="Kingkaew E."/>
            <person name="Tanasupawat S."/>
        </authorList>
    </citation>
    <scope>NUCLEOTIDE SEQUENCE [LARGE SCALE GENOMIC DNA]</scope>
    <source>
        <strain evidence="1 2">LOR1-02</strain>
    </source>
</reference>
<dbReference type="RefSeq" id="WP_305107312.1">
    <property type="nucleotide sequence ID" value="NZ_JAUTWS010000048.1"/>
</dbReference>